<accession>A0A5C6EK96</accession>
<dbReference type="Proteomes" id="UP000317977">
    <property type="component" value="Unassembled WGS sequence"/>
</dbReference>
<proteinExistence type="predicted"/>
<feature type="region of interest" description="Disordered" evidence="1">
    <location>
        <begin position="20"/>
        <end position="39"/>
    </location>
</feature>
<evidence type="ECO:0000313" key="4">
    <source>
        <dbReference type="Proteomes" id="UP000317977"/>
    </source>
</evidence>
<dbReference type="EMBL" id="SJPX01000004">
    <property type="protein sequence ID" value="TWU49502.1"/>
    <property type="molecule type" value="Genomic_DNA"/>
</dbReference>
<gene>
    <name evidence="3" type="ORF">Poly59_41170</name>
</gene>
<keyword evidence="2" id="KW-0812">Transmembrane</keyword>
<keyword evidence="2" id="KW-1133">Transmembrane helix</keyword>
<name>A0A5C6EK96_9BACT</name>
<feature type="transmembrane region" description="Helical" evidence="2">
    <location>
        <begin position="55"/>
        <end position="78"/>
    </location>
</feature>
<organism evidence="3 4">
    <name type="scientific">Rubripirellula reticaptiva</name>
    <dbReference type="NCBI Taxonomy" id="2528013"/>
    <lineage>
        <taxon>Bacteria</taxon>
        <taxon>Pseudomonadati</taxon>
        <taxon>Planctomycetota</taxon>
        <taxon>Planctomycetia</taxon>
        <taxon>Pirellulales</taxon>
        <taxon>Pirellulaceae</taxon>
        <taxon>Rubripirellula</taxon>
    </lineage>
</organism>
<dbReference type="AlphaFoldDB" id="A0A5C6EK96"/>
<evidence type="ECO:0000256" key="2">
    <source>
        <dbReference type="SAM" id="Phobius"/>
    </source>
</evidence>
<keyword evidence="4" id="KW-1185">Reference proteome</keyword>
<evidence type="ECO:0000313" key="3">
    <source>
        <dbReference type="EMBL" id="TWU49502.1"/>
    </source>
</evidence>
<keyword evidence="2" id="KW-0472">Membrane</keyword>
<feature type="compositionally biased region" description="Basic and acidic residues" evidence="1">
    <location>
        <begin position="22"/>
        <end position="32"/>
    </location>
</feature>
<evidence type="ECO:0000256" key="1">
    <source>
        <dbReference type="SAM" id="MobiDB-lite"/>
    </source>
</evidence>
<reference evidence="3 4" key="1">
    <citation type="submission" date="2019-02" db="EMBL/GenBank/DDBJ databases">
        <title>Deep-cultivation of Planctomycetes and their phenomic and genomic characterization uncovers novel biology.</title>
        <authorList>
            <person name="Wiegand S."/>
            <person name="Jogler M."/>
            <person name="Boedeker C."/>
            <person name="Pinto D."/>
            <person name="Vollmers J."/>
            <person name="Rivas-Marin E."/>
            <person name="Kohn T."/>
            <person name="Peeters S.H."/>
            <person name="Heuer A."/>
            <person name="Rast P."/>
            <person name="Oberbeckmann S."/>
            <person name="Bunk B."/>
            <person name="Jeske O."/>
            <person name="Meyerdierks A."/>
            <person name="Storesund J.E."/>
            <person name="Kallscheuer N."/>
            <person name="Luecker S."/>
            <person name="Lage O.M."/>
            <person name="Pohl T."/>
            <person name="Merkel B.J."/>
            <person name="Hornburger P."/>
            <person name="Mueller R.-W."/>
            <person name="Bruemmer F."/>
            <person name="Labrenz M."/>
            <person name="Spormann A.M."/>
            <person name="Op Den Camp H."/>
            <person name="Overmann J."/>
            <person name="Amann R."/>
            <person name="Jetten M.S.M."/>
            <person name="Mascher T."/>
            <person name="Medema M.H."/>
            <person name="Devos D.P."/>
            <person name="Kaster A.-K."/>
            <person name="Ovreas L."/>
            <person name="Rohde M."/>
            <person name="Galperin M.Y."/>
            <person name="Jogler C."/>
        </authorList>
    </citation>
    <scope>NUCLEOTIDE SEQUENCE [LARGE SCALE GENOMIC DNA]</scope>
    <source>
        <strain evidence="3 4">Poly59</strain>
    </source>
</reference>
<comment type="caution">
    <text evidence="3">The sequence shown here is derived from an EMBL/GenBank/DDBJ whole genome shotgun (WGS) entry which is preliminary data.</text>
</comment>
<sequence>MSESTPNEVEIEFDFEGWGDVRPARRNDESRSVKRSPLSPKLTLRKGISSPTKDWLALNAVWIFSVSFATLSVCGWLFNFLMNPL</sequence>
<protein>
    <submittedName>
        <fullName evidence="3">Uncharacterized protein</fullName>
    </submittedName>
</protein>
<dbReference type="RefSeq" id="WP_146535752.1">
    <property type="nucleotide sequence ID" value="NZ_SJPX01000004.1"/>
</dbReference>